<feature type="domain" description="PDZ" evidence="2">
    <location>
        <begin position="22"/>
        <end position="114"/>
    </location>
</feature>
<dbReference type="GeneID" id="105436601"/>
<accession>A0A7M7HBM4</accession>
<dbReference type="InterPro" id="IPR001478">
    <property type="entry name" value="PDZ"/>
</dbReference>
<name>A0A7M7HBM4_STRPU</name>
<feature type="region of interest" description="Disordered" evidence="1">
    <location>
        <begin position="113"/>
        <end position="133"/>
    </location>
</feature>
<dbReference type="Proteomes" id="UP000007110">
    <property type="component" value="Unassembled WGS sequence"/>
</dbReference>
<proteinExistence type="predicted"/>
<reference evidence="3" key="2">
    <citation type="submission" date="2021-01" db="UniProtKB">
        <authorList>
            <consortium name="EnsemblMetazoa"/>
        </authorList>
    </citation>
    <scope>IDENTIFICATION</scope>
</reference>
<dbReference type="Pfam" id="PF00595">
    <property type="entry name" value="PDZ"/>
    <property type="match status" value="1"/>
</dbReference>
<dbReference type="EnsemblMetazoa" id="XM_011662283">
    <property type="protein sequence ID" value="XP_011660585"/>
    <property type="gene ID" value="LOC105436601"/>
</dbReference>
<sequence>MACTNCGRSICQSQDLENSFELVVVKRTAKGYGFEVQLKDNLVINSNSDKNNKPDSFVVKYIKENTGNTKLGLKTGDEILSFNGTSIRQLTMSHIEETLKNNKNDMQLIIRRRSPPKNQPGIQSDDGYHGYDNRGFNTGTGQWKITL</sequence>
<dbReference type="AlphaFoldDB" id="A0A7M7HBM4"/>
<protein>
    <recommendedName>
        <fullName evidence="2">PDZ domain-containing protein</fullName>
    </recommendedName>
</protein>
<evidence type="ECO:0000313" key="4">
    <source>
        <dbReference type="Proteomes" id="UP000007110"/>
    </source>
</evidence>
<evidence type="ECO:0000256" key="1">
    <source>
        <dbReference type="SAM" id="MobiDB-lite"/>
    </source>
</evidence>
<organism evidence="3 4">
    <name type="scientific">Strongylocentrotus purpuratus</name>
    <name type="common">Purple sea urchin</name>
    <dbReference type="NCBI Taxonomy" id="7668"/>
    <lineage>
        <taxon>Eukaryota</taxon>
        <taxon>Metazoa</taxon>
        <taxon>Echinodermata</taxon>
        <taxon>Eleutherozoa</taxon>
        <taxon>Echinozoa</taxon>
        <taxon>Echinoidea</taxon>
        <taxon>Euechinoidea</taxon>
        <taxon>Echinacea</taxon>
        <taxon>Camarodonta</taxon>
        <taxon>Echinidea</taxon>
        <taxon>Strongylocentrotidae</taxon>
        <taxon>Strongylocentrotus</taxon>
    </lineage>
</organism>
<dbReference type="PROSITE" id="PS50106">
    <property type="entry name" value="PDZ"/>
    <property type="match status" value="1"/>
</dbReference>
<dbReference type="InterPro" id="IPR036034">
    <property type="entry name" value="PDZ_sf"/>
</dbReference>
<dbReference type="KEGG" id="spu:105436601"/>
<dbReference type="OMA" id="IPDNDCH"/>
<dbReference type="InParanoid" id="A0A7M7HBM4"/>
<dbReference type="Gene3D" id="2.30.42.10">
    <property type="match status" value="1"/>
</dbReference>
<keyword evidence="4" id="KW-1185">Reference proteome</keyword>
<evidence type="ECO:0000313" key="3">
    <source>
        <dbReference type="EnsemblMetazoa" id="XP_011660585"/>
    </source>
</evidence>
<evidence type="ECO:0000259" key="2">
    <source>
        <dbReference type="PROSITE" id="PS50106"/>
    </source>
</evidence>
<dbReference type="RefSeq" id="XP_011660585.2">
    <property type="nucleotide sequence ID" value="XM_011662283.2"/>
</dbReference>
<reference evidence="4" key="1">
    <citation type="submission" date="2015-02" db="EMBL/GenBank/DDBJ databases">
        <title>Genome sequencing for Strongylocentrotus purpuratus.</title>
        <authorList>
            <person name="Murali S."/>
            <person name="Liu Y."/>
            <person name="Vee V."/>
            <person name="English A."/>
            <person name="Wang M."/>
            <person name="Skinner E."/>
            <person name="Han Y."/>
            <person name="Muzny D.M."/>
            <person name="Worley K.C."/>
            <person name="Gibbs R.A."/>
        </authorList>
    </citation>
    <scope>NUCLEOTIDE SEQUENCE</scope>
</reference>
<dbReference type="SUPFAM" id="SSF50156">
    <property type="entry name" value="PDZ domain-like"/>
    <property type="match status" value="1"/>
</dbReference>
<dbReference type="OrthoDB" id="10415529at2759"/>
<dbReference type="SMART" id="SM00228">
    <property type="entry name" value="PDZ"/>
    <property type="match status" value="1"/>
</dbReference>